<name>A0ACB8UGU6_9APHY</name>
<dbReference type="EMBL" id="MU274902">
    <property type="protein sequence ID" value="KAI0093486.1"/>
    <property type="molecule type" value="Genomic_DNA"/>
</dbReference>
<dbReference type="Proteomes" id="UP001055072">
    <property type="component" value="Unassembled WGS sequence"/>
</dbReference>
<keyword evidence="2" id="KW-1185">Reference proteome</keyword>
<gene>
    <name evidence="1" type="ORF">BDY19DRAFT_923997</name>
</gene>
<accession>A0ACB8UGU6</accession>
<comment type="caution">
    <text evidence="1">The sequence shown here is derived from an EMBL/GenBank/DDBJ whole genome shotgun (WGS) entry which is preliminary data.</text>
</comment>
<proteinExistence type="predicted"/>
<protein>
    <submittedName>
        <fullName evidence="1">Uncharacterized protein</fullName>
    </submittedName>
</protein>
<sequence length="86" mass="9401">MSRILRAKLPIYLAMVFVLMSSLTYVSSAPVQVDDSSIPPSGSLSLPFWNPGYKYGAFGAGAPRPEFSIAQYYGNFRDSRSVVSES</sequence>
<reference evidence="1" key="1">
    <citation type="journal article" date="2021" name="Environ. Microbiol.">
        <title>Gene family expansions and transcriptome signatures uncover fungal adaptations to wood decay.</title>
        <authorList>
            <person name="Hage H."/>
            <person name="Miyauchi S."/>
            <person name="Viragh M."/>
            <person name="Drula E."/>
            <person name="Min B."/>
            <person name="Chaduli D."/>
            <person name="Navarro D."/>
            <person name="Favel A."/>
            <person name="Norest M."/>
            <person name="Lesage-Meessen L."/>
            <person name="Balint B."/>
            <person name="Merenyi Z."/>
            <person name="de Eugenio L."/>
            <person name="Morin E."/>
            <person name="Martinez A.T."/>
            <person name="Baldrian P."/>
            <person name="Stursova M."/>
            <person name="Martinez M.J."/>
            <person name="Novotny C."/>
            <person name="Magnuson J.K."/>
            <person name="Spatafora J.W."/>
            <person name="Maurice S."/>
            <person name="Pangilinan J."/>
            <person name="Andreopoulos W."/>
            <person name="LaButti K."/>
            <person name="Hundley H."/>
            <person name="Na H."/>
            <person name="Kuo A."/>
            <person name="Barry K."/>
            <person name="Lipzen A."/>
            <person name="Henrissat B."/>
            <person name="Riley R."/>
            <person name="Ahrendt S."/>
            <person name="Nagy L.G."/>
            <person name="Grigoriev I.V."/>
            <person name="Martin F."/>
            <person name="Rosso M.N."/>
        </authorList>
    </citation>
    <scope>NUCLEOTIDE SEQUENCE</scope>
    <source>
        <strain evidence="1">CBS 384.51</strain>
    </source>
</reference>
<evidence type="ECO:0000313" key="2">
    <source>
        <dbReference type="Proteomes" id="UP001055072"/>
    </source>
</evidence>
<evidence type="ECO:0000313" key="1">
    <source>
        <dbReference type="EMBL" id="KAI0093486.1"/>
    </source>
</evidence>
<organism evidence="1 2">
    <name type="scientific">Irpex rosettiformis</name>
    <dbReference type="NCBI Taxonomy" id="378272"/>
    <lineage>
        <taxon>Eukaryota</taxon>
        <taxon>Fungi</taxon>
        <taxon>Dikarya</taxon>
        <taxon>Basidiomycota</taxon>
        <taxon>Agaricomycotina</taxon>
        <taxon>Agaricomycetes</taxon>
        <taxon>Polyporales</taxon>
        <taxon>Irpicaceae</taxon>
        <taxon>Irpex</taxon>
    </lineage>
</organism>